<dbReference type="OrthoDB" id="5625505at2"/>
<evidence type="ECO:0000259" key="1">
    <source>
        <dbReference type="Pfam" id="PF07238"/>
    </source>
</evidence>
<dbReference type="GO" id="GO:0035438">
    <property type="term" value="F:cyclic-di-GMP binding"/>
    <property type="evidence" value="ECO:0007669"/>
    <property type="project" value="InterPro"/>
</dbReference>
<name>A0A1S8DF61_9GAMM</name>
<proteinExistence type="predicted"/>
<dbReference type="InterPro" id="IPR009875">
    <property type="entry name" value="PilZ_domain"/>
</dbReference>
<dbReference type="AlphaFoldDB" id="A0A1S8DF61"/>
<dbReference type="Pfam" id="PF07238">
    <property type="entry name" value="PilZ"/>
    <property type="match status" value="1"/>
</dbReference>
<dbReference type="STRING" id="254161.SAMN05216256_11611"/>
<evidence type="ECO:0000313" key="3">
    <source>
        <dbReference type="Proteomes" id="UP000242847"/>
    </source>
</evidence>
<keyword evidence="3" id="KW-1185">Reference proteome</keyword>
<reference evidence="2 3" key="1">
    <citation type="submission" date="2017-01" db="EMBL/GenBank/DDBJ databases">
        <title>Draft genome sequence of Pseudomonas pachastrellae type strain CCUG 46540T from a deep sea.</title>
        <authorList>
            <person name="Gomila M."/>
            <person name="Mulet M."/>
            <person name="Lalucat J."/>
            <person name="Garcia-Valdes E."/>
        </authorList>
    </citation>
    <scope>NUCLEOTIDE SEQUENCE [LARGE SCALE GENOMIC DNA]</scope>
    <source>
        <strain evidence="2 3">CCUG 46540</strain>
    </source>
</reference>
<accession>A0A1S8DF61</accession>
<feature type="domain" description="PilZ" evidence="1">
    <location>
        <begin position="15"/>
        <end position="107"/>
    </location>
</feature>
<evidence type="ECO:0000313" key="2">
    <source>
        <dbReference type="EMBL" id="ONM44075.1"/>
    </source>
</evidence>
<organism evidence="2 3">
    <name type="scientific">Halopseudomonas pachastrellae</name>
    <dbReference type="NCBI Taxonomy" id="254161"/>
    <lineage>
        <taxon>Bacteria</taxon>
        <taxon>Pseudomonadati</taxon>
        <taxon>Pseudomonadota</taxon>
        <taxon>Gammaproteobacteria</taxon>
        <taxon>Pseudomonadales</taxon>
        <taxon>Pseudomonadaceae</taxon>
        <taxon>Halopseudomonas</taxon>
    </lineage>
</organism>
<sequence length="131" mass="14797">MHLLPDSGPVPAPEQRRIPRHQLTAYLAVYNSLTGRPFGYIGNLSSHGIMLLCAMPVMLNEEYHLELHLPELSAKDYPRCIRFKARSRWCRADVTPGHYDCGFSISHNREAFAGLTTALQRYFTFGDFAGA</sequence>
<gene>
    <name evidence="2" type="ORF">BXT89_09170</name>
</gene>
<comment type="caution">
    <text evidence="2">The sequence shown here is derived from an EMBL/GenBank/DDBJ whole genome shotgun (WGS) entry which is preliminary data.</text>
</comment>
<dbReference type="EMBL" id="MUBC01000017">
    <property type="protein sequence ID" value="ONM44075.1"/>
    <property type="molecule type" value="Genomic_DNA"/>
</dbReference>
<dbReference type="Gene3D" id="2.40.10.220">
    <property type="entry name" value="predicted glycosyltransferase like domains"/>
    <property type="match status" value="1"/>
</dbReference>
<dbReference type="Proteomes" id="UP000242847">
    <property type="component" value="Unassembled WGS sequence"/>
</dbReference>
<protein>
    <recommendedName>
        <fullName evidence="1">PilZ domain-containing protein</fullName>
    </recommendedName>
</protein>
<dbReference type="RefSeq" id="WP_083726930.1">
    <property type="nucleotide sequence ID" value="NZ_FOUD01000016.1"/>
</dbReference>
<dbReference type="SUPFAM" id="SSF141371">
    <property type="entry name" value="PilZ domain-like"/>
    <property type="match status" value="1"/>
</dbReference>